<dbReference type="EMBL" id="UYRR01017216">
    <property type="protein sequence ID" value="VDK28828.1"/>
    <property type="molecule type" value="Genomic_DNA"/>
</dbReference>
<dbReference type="Pfam" id="PF00022">
    <property type="entry name" value="Actin"/>
    <property type="match status" value="1"/>
</dbReference>
<dbReference type="AlphaFoldDB" id="A0A3P6QDC6"/>
<organism evidence="1 2">
    <name type="scientific">Anisakis simplex</name>
    <name type="common">Herring worm</name>
    <dbReference type="NCBI Taxonomy" id="6269"/>
    <lineage>
        <taxon>Eukaryota</taxon>
        <taxon>Metazoa</taxon>
        <taxon>Ecdysozoa</taxon>
        <taxon>Nematoda</taxon>
        <taxon>Chromadorea</taxon>
        <taxon>Rhabditida</taxon>
        <taxon>Spirurina</taxon>
        <taxon>Ascaridomorpha</taxon>
        <taxon>Ascaridoidea</taxon>
        <taxon>Anisakidae</taxon>
        <taxon>Anisakis</taxon>
        <taxon>Anisakis simplex complex</taxon>
    </lineage>
</organism>
<proteinExistence type="predicted"/>
<name>A0A3P6QDC6_ANISI</name>
<keyword evidence="2" id="KW-1185">Reference proteome</keyword>
<evidence type="ECO:0000313" key="1">
    <source>
        <dbReference type="EMBL" id="VDK28828.1"/>
    </source>
</evidence>
<feature type="non-terminal residue" evidence="1">
    <location>
        <position position="98"/>
    </location>
</feature>
<dbReference type="OrthoDB" id="5875961at2759"/>
<sequence length="98" mass="10978">MPDFVTHQRGFLSEKVVERDNAEATSDDTQKLILNIERFAVPEVLFNPSDIGVQQMGVAEAIAASINKCPKAMHGRLYNNIILVGGNSLFEGYRKRVW</sequence>
<dbReference type="Proteomes" id="UP000267096">
    <property type="component" value="Unassembled WGS sequence"/>
</dbReference>
<accession>A0A3P6QDC6</accession>
<dbReference type="SUPFAM" id="SSF53067">
    <property type="entry name" value="Actin-like ATPase domain"/>
    <property type="match status" value="1"/>
</dbReference>
<reference evidence="1 2" key="1">
    <citation type="submission" date="2018-11" db="EMBL/GenBank/DDBJ databases">
        <authorList>
            <consortium name="Pathogen Informatics"/>
        </authorList>
    </citation>
    <scope>NUCLEOTIDE SEQUENCE [LARGE SCALE GENOMIC DNA]</scope>
</reference>
<evidence type="ECO:0000313" key="2">
    <source>
        <dbReference type="Proteomes" id="UP000267096"/>
    </source>
</evidence>
<gene>
    <name evidence="1" type="ORF">ASIM_LOCUS7258</name>
</gene>
<dbReference type="InterPro" id="IPR043129">
    <property type="entry name" value="ATPase_NBD"/>
</dbReference>
<dbReference type="PANTHER" id="PTHR11937">
    <property type="entry name" value="ACTIN"/>
    <property type="match status" value="1"/>
</dbReference>
<protein>
    <submittedName>
        <fullName evidence="1">Uncharacterized protein</fullName>
    </submittedName>
</protein>
<dbReference type="Gene3D" id="3.30.420.40">
    <property type="match status" value="1"/>
</dbReference>
<dbReference type="InterPro" id="IPR004000">
    <property type="entry name" value="Actin"/>
</dbReference>